<evidence type="ECO:0000313" key="1">
    <source>
        <dbReference type="EMBL" id="GMT07009.1"/>
    </source>
</evidence>
<keyword evidence="2" id="KW-1185">Reference proteome</keyword>
<reference evidence="1" key="1">
    <citation type="submission" date="2023-10" db="EMBL/GenBank/DDBJ databases">
        <title>Genome assembly of Pristionchus species.</title>
        <authorList>
            <person name="Yoshida K."/>
            <person name="Sommer R.J."/>
        </authorList>
    </citation>
    <scope>NUCLEOTIDE SEQUENCE</scope>
    <source>
        <strain evidence="1">RS0144</strain>
    </source>
</reference>
<sequence>MARATILTLPMFMTNDFFSDDESVRTQIVQLMDLIISQEMRCPLMDNASRFVQQGHSIFRVPMTSEEKRLCVRPIGMGQEV</sequence>
<dbReference type="AlphaFoldDB" id="A0AAV5UJ56"/>
<name>A0AAV5UJ56_9BILA</name>
<organism evidence="1 2">
    <name type="scientific">Pristionchus entomophagus</name>
    <dbReference type="NCBI Taxonomy" id="358040"/>
    <lineage>
        <taxon>Eukaryota</taxon>
        <taxon>Metazoa</taxon>
        <taxon>Ecdysozoa</taxon>
        <taxon>Nematoda</taxon>
        <taxon>Chromadorea</taxon>
        <taxon>Rhabditida</taxon>
        <taxon>Rhabditina</taxon>
        <taxon>Diplogasteromorpha</taxon>
        <taxon>Diplogasteroidea</taxon>
        <taxon>Neodiplogasteridae</taxon>
        <taxon>Pristionchus</taxon>
    </lineage>
</organism>
<gene>
    <name evidence="1" type="ORF">PENTCL1PPCAC_29183</name>
</gene>
<dbReference type="Proteomes" id="UP001432027">
    <property type="component" value="Unassembled WGS sequence"/>
</dbReference>
<comment type="caution">
    <text evidence="1">The sequence shown here is derived from an EMBL/GenBank/DDBJ whole genome shotgun (WGS) entry which is preliminary data.</text>
</comment>
<feature type="non-terminal residue" evidence="1">
    <location>
        <position position="81"/>
    </location>
</feature>
<proteinExistence type="predicted"/>
<dbReference type="EMBL" id="BTSX01000006">
    <property type="protein sequence ID" value="GMT07009.1"/>
    <property type="molecule type" value="Genomic_DNA"/>
</dbReference>
<evidence type="ECO:0000313" key="2">
    <source>
        <dbReference type="Proteomes" id="UP001432027"/>
    </source>
</evidence>
<protein>
    <submittedName>
        <fullName evidence="1">Uncharacterized protein</fullName>
    </submittedName>
</protein>
<accession>A0AAV5UJ56</accession>